<dbReference type="AlphaFoldDB" id="A0A388JUG3"/>
<dbReference type="Gene3D" id="3.20.20.80">
    <property type="entry name" value="Glycosidases"/>
    <property type="match status" value="2"/>
</dbReference>
<feature type="region of interest" description="Disordered" evidence="2">
    <location>
        <begin position="737"/>
        <end position="800"/>
    </location>
</feature>
<feature type="domain" description="Glycoside hydrolase family 31 TIM barrel" evidence="3">
    <location>
        <begin position="860"/>
        <end position="965"/>
    </location>
</feature>
<dbReference type="STRING" id="69332.A0A388JUG3"/>
<organism evidence="5 6">
    <name type="scientific">Chara braunii</name>
    <name type="common">Braun's stonewort</name>
    <dbReference type="NCBI Taxonomy" id="69332"/>
    <lineage>
        <taxon>Eukaryota</taxon>
        <taxon>Viridiplantae</taxon>
        <taxon>Streptophyta</taxon>
        <taxon>Charophyceae</taxon>
        <taxon>Charales</taxon>
        <taxon>Characeae</taxon>
        <taxon>Chara</taxon>
    </lineage>
</organism>
<dbReference type="Pfam" id="PF21365">
    <property type="entry name" value="Glyco_hydro_31_3rd"/>
    <property type="match status" value="1"/>
</dbReference>
<keyword evidence="6" id="KW-1185">Reference proteome</keyword>
<feature type="region of interest" description="Disordered" evidence="2">
    <location>
        <begin position="831"/>
        <end position="867"/>
    </location>
</feature>
<dbReference type="GO" id="GO:0005975">
    <property type="term" value="P:carbohydrate metabolic process"/>
    <property type="evidence" value="ECO:0007669"/>
    <property type="project" value="InterPro"/>
</dbReference>
<feature type="compositionally biased region" description="Basic and acidic residues" evidence="2">
    <location>
        <begin position="349"/>
        <end position="360"/>
    </location>
</feature>
<evidence type="ECO:0008006" key="7">
    <source>
        <dbReference type="Google" id="ProtNLM"/>
    </source>
</evidence>
<dbReference type="Gramene" id="GBG61444">
    <property type="protein sequence ID" value="GBG61444"/>
    <property type="gene ID" value="CBR_g21789"/>
</dbReference>
<proteinExistence type="inferred from homology"/>
<gene>
    <name evidence="5" type="ORF">CBR_g21789</name>
</gene>
<dbReference type="InterPro" id="IPR011013">
    <property type="entry name" value="Gal_mutarotase_sf_dom"/>
</dbReference>
<feature type="compositionally biased region" description="Acidic residues" evidence="2">
    <location>
        <begin position="847"/>
        <end position="867"/>
    </location>
</feature>
<dbReference type="GO" id="GO:0030246">
    <property type="term" value="F:carbohydrate binding"/>
    <property type="evidence" value="ECO:0007669"/>
    <property type="project" value="InterPro"/>
</dbReference>
<feature type="region of interest" description="Disordered" evidence="2">
    <location>
        <begin position="146"/>
        <end position="193"/>
    </location>
</feature>
<dbReference type="SUPFAM" id="SSF51445">
    <property type="entry name" value="(Trans)glycosidases"/>
    <property type="match status" value="2"/>
</dbReference>
<dbReference type="PANTHER" id="PTHR46959:SF2">
    <property type="entry name" value="SULFOQUINOVOSIDASE"/>
    <property type="match status" value="1"/>
</dbReference>
<dbReference type="PANTHER" id="PTHR46959">
    <property type="entry name" value="SULFOQUINOVOSIDASE"/>
    <property type="match status" value="1"/>
</dbReference>
<feature type="domain" description="Glycosyl hydrolase family 31 C-terminal" evidence="4">
    <location>
        <begin position="1003"/>
        <end position="1102"/>
    </location>
</feature>
<dbReference type="OrthoDB" id="10070917at2759"/>
<dbReference type="GO" id="GO:0004553">
    <property type="term" value="F:hydrolase activity, hydrolyzing O-glycosyl compounds"/>
    <property type="evidence" value="ECO:0007669"/>
    <property type="project" value="InterPro"/>
</dbReference>
<comment type="caution">
    <text evidence="5">The sequence shown here is derived from an EMBL/GenBank/DDBJ whole genome shotgun (WGS) entry which is preliminary data.</text>
</comment>
<dbReference type="SUPFAM" id="SSF74650">
    <property type="entry name" value="Galactose mutarotase-like"/>
    <property type="match status" value="1"/>
</dbReference>
<feature type="compositionally biased region" description="Basic and acidic residues" evidence="2">
    <location>
        <begin position="739"/>
        <end position="750"/>
    </location>
</feature>
<feature type="compositionally biased region" description="Acidic residues" evidence="2">
    <location>
        <begin position="282"/>
        <end position="292"/>
    </location>
</feature>
<evidence type="ECO:0000313" key="6">
    <source>
        <dbReference type="Proteomes" id="UP000265515"/>
    </source>
</evidence>
<dbReference type="InterPro" id="IPR000322">
    <property type="entry name" value="Glyco_hydro_31_TIM"/>
</dbReference>
<feature type="compositionally biased region" description="Low complexity" evidence="2">
    <location>
        <begin position="784"/>
        <end position="800"/>
    </location>
</feature>
<sequence>MAVPMKELNSPFPRRPESLPFIDGRLLFNPGSQHSRTIPVGKNFLATWLQSDGHGILTVHHRSEPDRAVWSSYPGRAFVGGAFCKRHVEERCGSFAVHDRPLRIYNHQSVDKILCVEAESDSEEEKDEEGDAEADVNAEVVIGGEGEDPEELIVSSPPPLYKESSHAVSSRRQVSKGRRGGGRRRRQRRAGLESARFDDHPKLLIKGRLLPPTFHWRKEKPREAQSGLEWLSRIQERLDVDPLMAVPAKELVKSGWEKEGIGYSFEMWEMSDHVLSFAASVEDADEDEEEEEGGRGRDWISEDGMMGIDIGGEYSDVIVEGRDVGEKARLGGGGGGEKSSFRPFVGGQKNEKGGRGAEADKASGFGEWLEKWMRGEWGGSDREKQQHAGRKGANRVILTYLSSEEERFFGFGAQFSYVDLKGRRVPILVQEQGIGRGDVPVTWFANANISRGGGDWYTTYAPVPHYVTSDLRSLYLENNEMSTFDLRRPDLVQIQVHCSEMLGRILHGTSPAELIGRYTELNGRIRKLPKWMVRGPIVGIQGGSARVRELWKKFRDLNVPLGGFWIQDWVGQRLTSVDKQLWWNWEVDVDHYPRWEELVDEMRSSGVRVLTYINPFVMEVNEKANYRRSFFTELEQGGYGVKNRLGDPYMIEYRTFSAALVDLTNPAAKTWLKGAIKDMIRTGISGWMADFGENLPYDCILDSGEDPAVMHNQFPELWASLNREVAEEWEAEVRKRRRDFQEGGMEKRAEVAAGADPYLARDSDDEDESRDGKQAQQKKPQPSGRGDAAAASPAGHDAEAGAAAIATGPTENGQQKAVSEISEDAIMPVMEDKNGDESNGQPKGQEEEVQREEEEEDHEEEEEEEEQLVFFMRSGFRKSPKSCTLFSLGDQMVSWQRHDGIKSAVTGMLSSGFSGFAYNHGDVGGCTTIPVVKYRRSEELLLRWIELGAFMTVFRTHEGSVPEENVQIYDNERTLDQFRRFACVFKAWDFYRIQLVKEAAATGLPVIRHPFLHYPKDKRVFSLSYSQFMVGRDMIVAPVLDRGANMASVYLPYQGEPEEWEHVWTRNIYSTPFQSLLQAPTGSWVKVPAPIGEPAVFVRRGTQLAVHFIANLRKHGLLF</sequence>
<dbReference type="InterPro" id="IPR017853">
    <property type="entry name" value="GH"/>
</dbReference>
<evidence type="ECO:0000259" key="4">
    <source>
        <dbReference type="Pfam" id="PF21365"/>
    </source>
</evidence>
<feature type="region of interest" description="Disordered" evidence="2">
    <location>
        <begin position="328"/>
        <end position="360"/>
    </location>
</feature>
<comment type="similarity">
    <text evidence="1">Belongs to the glycosyl hydrolase 31 family.</text>
</comment>
<reference evidence="5 6" key="1">
    <citation type="journal article" date="2018" name="Cell">
        <title>The Chara Genome: Secondary Complexity and Implications for Plant Terrestrialization.</title>
        <authorList>
            <person name="Nishiyama T."/>
            <person name="Sakayama H."/>
            <person name="Vries J.D."/>
            <person name="Buschmann H."/>
            <person name="Saint-Marcoux D."/>
            <person name="Ullrich K.K."/>
            <person name="Haas F.B."/>
            <person name="Vanderstraeten L."/>
            <person name="Becker D."/>
            <person name="Lang D."/>
            <person name="Vosolsobe S."/>
            <person name="Rombauts S."/>
            <person name="Wilhelmsson P.K.I."/>
            <person name="Janitza P."/>
            <person name="Kern R."/>
            <person name="Heyl A."/>
            <person name="Rumpler F."/>
            <person name="Villalobos L.I.A.C."/>
            <person name="Clay J.M."/>
            <person name="Skokan R."/>
            <person name="Toyoda A."/>
            <person name="Suzuki Y."/>
            <person name="Kagoshima H."/>
            <person name="Schijlen E."/>
            <person name="Tajeshwar N."/>
            <person name="Catarino B."/>
            <person name="Hetherington A.J."/>
            <person name="Saltykova A."/>
            <person name="Bonnot C."/>
            <person name="Breuninger H."/>
            <person name="Symeonidi A."/>
            <person name="Radhakrishnan G.V."/>
            <person name="Van Nieuwerburgh F."/>
            <person name="Deforce D."/>
            <person name="Chang C."/>
            <person name="Karol K.G."/>
            <person name="Hedrich R."/>
            <person name="Ulvskov P."/>
            <person name="Glockner G."/>
            <person name="Delwiche C.F."/>
            <person name="Petrasek J."/>
            <person name="Van de Peer Y."/>
            <person name="Friml J."/>
            <person name="Beilby M."/>
            <person name="Dolan L."/>
            <person name="Kohara Y."/>
            <person name="Sugano S."/>
            <person name="Fujiyama A."/>
            <person name="Delaux P.-M."/>
            <person name="Quint M."/>
            <person name="TheiBen G."/>
            <person name="Hagemann M."/>
            <person name="Harholt J."/>
            <person name="Dunand C."/>
            <person name="Zachgo S."/>
            <person name="Langdale J."/>
            <person name="Maumus F."/>
            <person name="Straeten D.V.D."/>
            <person name="Gould S.B."/>
            <person name="Rensing S.A."/>
        </authorList>
    </citation>
    <scope>NUCLEOTIDE SEQUENCE [LARGE SCALE GENOMIC DNA]</scope>
    <source>
        <strain evidence="5 6">S276</strain>
    </source>
</reference>
<feature type="compositionally biased region" description="Basic residues" evidence="2">
    <location>
        <begin position="173"/>
        <end position="189"/>
    </location>
</feature>
<dbReference type="EMBL" id="BFEA01000020">
    <property type="protein sequence ID" value="GBG61444.1"/>
    <property type="molecule type" value="Genomic_DNA"/>
</dbReference>
<dbReference type="Gene3D" id="2.60.40.1760">
    <property type="entry name" value="glycosyl hydrolase (family 31)"/>
    <property type="match status" value="1"/>
</dbReference>
<dbReference type="InterPro" id="IPR052990">
    <property type="entry name" value="Sulfoquinovosidase_GH31"/>
</dbReference>
<evidence type="ECO:0000256" key="1">
    <source>
        <dbReference type="ARBA" id="ARBA00007806"/>
    </source>
</evidence>
<evidence type="ECO:0000259" key="3">
    <source>
        <dbReference type="Pfam" id="PF01055"/>
    </source>
</evidence>
<feature type="region of interest" description="Disordered" evidence="2">
    <location>
        <begin position="282"/>
        <end position="302"/>
    </location>
</feature>
<feature type="domain" description="Glycoside hydrolase family 31 TIM barrel" evidence="3">
    <location>
        <begin position="544"/>
        <end position="728"/>
    </location>
</feature>
<dbReference type="Gene3D" id="2.60.40.1180">
    <property type="entry name" value="Golgi alpha-mannosidase II"/>
    <property type="match status" value="1"/>
</dbReference>
<dbReference type="Proteomes" id="UP000265515">
    <property type="component" value="Unassembled WGS sequence"/>
</dbReference>
<dbReference type="CDD" id="cd14752">
    <property type="entry name" value="GH31_N"/>
    <property type="match status" value="1"/>
</dbReference>
<dbReference type="InterPro" id="IPR013780">
    <property type="entry name" value="Glyco_hydro_b"/>
</dbReference>
<dbReference type="SUPFAM" id="SSF51011">
    <property type="entry name" value="Glycosyl hydrolase domain"/>
    <property type="match status" value="1"/>
</dbReference>
<name>A0A388JUG3_CHABU</name>
<dbReference type="Pfam" id="PF01055">
    <property type="entry name" value="Glyco_hydro_31_2nd"/>
    <property type="match status" value="2"/>
</dbReference>
<accession>A0A388JUG3</accession>
<protein>
    <recommendedName>
        <fullName evidence="7">Glycoside hydrolase family 31 N-terminal domain-containing protein</fullName>
    </recommendedName>
</protein>
<evidence type="ECO:0000256" key="2">
    <source>
        <dbReference type="SAM" id="MobiDB-lite"/>
    </source>
</evidence>
<evidence type="ECO:0000313" key="5">
    <source>
        <dbReference type="EMBL" id="GBG61444.1"/>
    </source>
</evidence>
<dbReference type="InterPro" id="IPR048395">
    <property type="entry name" value="Glyco_hydro_31_C"/>
</dbReference>